<evidence type="ECO:0000313" key="2">
    <source>
        <dbReference type="Proteomes" id="UP000886998"/>
    </source>
</evidence>
<reference evidence="1" key="1">
    <citation type="submission" date="2020-08" db="EMBL/GenBank/DDBJ databases">
        <title>Multicomponent nature underlies the extraordinary mechanical properties of spider dragline silk.</title>
        <authorList>
            <person name="Kono N."/>
            <person name="Nakamura H."/>
            <person name="Mori M."/>
            <person name="Yoshida Y."/>
            <person name="Ohtoshi R."/>
            <person name="Malay A.D."/>
            <person name="Moran D.A.P."/>
            <person name="Tomita M."/>
            <person name="Numata K."/>
            <person name="Arakawa K."/>
        </authorList>
    </citation>
    <scope>NUCLEOTIDE SEQUENCE</scope>
</reference>
<dbReference type="Proteomes" id="UP000886998">
    <property type="component" value="Unassembled WGS sequence"/>
</dbReference>
<evidence type="ECO:0000313" key="1">
    <source>
        <dbReference type="EMBL" id="GFY79568.1"/>
    </source>
</evidence>
<dbReference type="AlphaFoldDB" id="A0A8X6YWA2"/>
<keyword evidence="2" id="KW-1185">Reference proteome</keyword>
<organism evidence="1 2">
    <name type="scientific">Trichonephila inaurata madagascariensis</name>
    <dbReference type="NCBI Taxonomy" id="2747483"/>
    <lineage>
        <taxon>Eukaryota</taxon>
        <taxon>Metazoa</taxon>
        <taxon>Ecdysozoa</taxon>
        <taxon>Arthropoda</taxon>
        <taxon>Chelicerata</taxon>
        <taxon>Arachnida</taxon>
        <taxon>Araneae</taxon>
        <taxon>Araneomorphae</taxon>
        <taxon>Entelegynae</taxon>
        <taxon>Araneoidea</taxon>
        <taxon>Nephilidae</taxon>
        <taxon>Trichonephila</taxon>
        <taxon>Trichonephila inaurata</taxon>
    </lineage>
</organism>
<protein>
    <submittedName>
        <fullName evidence="1">Uncharacterized protein</fullName>
    </submittedName>
</protein>
<dbReference type="EMBL" id="BMAV01023656">
    <property type="protein sequence ID" value="GFY79568.1"/>
    <property type="molecule type" value="Genomic_DNA"/>
</dbReference>
<name>A0A8X6YWA2_9ARAC</name>
<comment type="caution">
    <text evidence="1">The sequence shown here is derived from an EMBL/GenBank/DDBJ whole genome shotgun (WGS) entry which is preliminary data.</text>
</comment>
<gene>
    <name evidence="1" type="ORF">TNIN_355981</name>
</gene>
<proteinExistence type="predicted"/>
<sequence>MVLYSIKYKSLLSFKFMDGTALLRTSESLETKSLKSFRADSQSGEEGAAPCRCHIRILRPKPLQNKQGPFKTVPVSCKGGVGQKICNGTSIKSLVVVTALM</sequence>
<accession>A0A8X6YWA2</accession>